<dbReference type="AlphaFoldDB" id="E6SEN1"/>
<dbReference type="Proteomes" id="UP000008914">
    <property type="component" value="Chromosome"/>
</dbReference>
<evidence type="ECO:0000259" key="1">
    <source>
        <dbReference type="PROSITE" id="PS51787"/>
    </source>
</evidence>
<protein>
    <submittedName>
        <fullName evidence="2">Peptidase S16 lon domain protein</fullName>
    </submittedName>
</protein>
<gene>
    <name evidence="2" type="ordered locus">Intca_0070</name>
</gene>
<dbReference type="Gene3D" id="1.20.58.1480">
    <property type="match status" value="1"/>
</dbReference>
<dbReference type="KEGG" id="ica:Intca_0070"/>
<dbReference type="Gene3D" id="2.30.130.40">
    <property type="entry name" value="LON domain-like"/>
    <property type="match status" value="1"/>
</dbReference>
<dbReference type="STRING" id="710696.Intca_0070"/>
<dbReference type="eggNOG" id="COG2802">
    <property type="taxonomic scope" value="Bacteria"/>
</dbReference>
<dbReference type="PROSITE" id="PS51787">
    <property type="entry name" value="LON_N"/>
    <property type="match status" value="1"/>
</dbReference>
<dbReference type="EMBL" id="CP002343">
    <property type="protein sequence ID" value="ADU46632.1"/>
    <property type="molecule type" value="Genomic_DNA"/>
</dbReference>
<dbReference type="OrthoDB" id="25394at2"/>
<proteinExistence type="predicted"/>
<sequence length="227" mass="24457">MASLPLFPLGAVLLPGARLPLQVFEPRYVALLRDLIAAQDEHSPVFGIIAIREGNEVGEGAVRSLYDVGCGALLTHVAALGGQRFFVIVEGTDRFRLGTVDRTAGTRYTTAQVSWLDEPDGDPAAIAPLAGRLRAELEAFRELARVAQQRAGDPGAGEVVIPQVPRALAYAVPLIVSLDLADRQRLLECPDTESRLRLGLELTHRERELAHALGATLKAPQSPFDLS</sequence>
<keyword evidence="3" id="KW-1185">Reference proteome</keyword>
<dbReference type="HOGENOM" id="CLU_048359_1_1_11"/>
<dbReference type="Pfam" id="PF02190">
    <property type="entry name" value="LON_substr_bdg"/>
    <property type="match status" value="1"/>
</dbReference>
<dbReference type="InterPro" id="IPR046336">
    <property type="entry name" value="Lon_prtase_N_sf"/>
</dbReference>
<dbReference type="RefSeq" id="WP_013490954.1">
    <property type="nucleotide sequence ID" value="NC_014830.1"/>
</dbReference>
<organism evidence="2 3">
    <name type="scientific">Intrasporangium calvum (strain ATCC 23552 / DSM 43043 / JCM 3097 / NBRC 12989 / NCIMB 10167 / NRRL B-3866 / 7 KIP)</name>
    <dbReference type="NCBI Taxonomy" id="710696"/>
    <lineage>
        <taxon>Bacteria</taxon>
        <taxon>Bacillati</taxon>
        <taxon>Actinomycetota</taxon>
        <taxon>Actinomycetes</taxon>
        <taxon>Micrococcales</taxon>
        <taxon>Intrasporangiaceae</taxon>
        <taxon>Intrasporangium</taxon>
    </lineage>
</organism>
<dbReference type="PANTHER" id="PTHR46732">
    <property type="entry name" value="ATP-DEPENDENT PROTEASE LA (LON) DOMAIN PROTEIN"/>
    <property type="match status" value="1"/>
</dbReference>
<dbReference type="InterPro" id="IPR015947">
    <property type="entry name" value="PUA-like_sf"/>
</dbReference>
<dbReference type="SUPFAM" id="SSF88697">
    <property type="entry name" value="PUA domain-like"/>
    <property type="match status" value="1"/>
</dbReference>
<name>E6SEN1_INTC7</name>
<evidence type="ECO:0000313" key="2">
    <source>
        <dbReference type="EMBL" id="ADU46632.1"/>
    </source>
</evidence>
<accession>E6SEN1</accession>
<evidence type="ECO:0000313" key="3">
    <source>
        <dbReference type="Proteomes" id="UP000008914"/>
    </source>
</evidence>
<dbReference type="SMART" id="SM00464">
    <property type="entry name" value="LON"/>
    <property type="match status" value="1"/>
</dbReference>
<dbReference type="PANTHER" id="PTHR46732:SF8">
    <property type="entry name" value="ATP-DEPENDENT PROTEASE LA (LON) DOMAIN PROTEIN"/>
    <property type="match status" value="1"/>
</dbReference>
<dbReference type="InterPro" id="IPR003111">
    <property type="entry name" value="Lon_prtase_N"/>
</dbReference>
<feature type="domain" description="Lon N-terminal" evidence="1">
    <location>
        <begin position="1"/>
        <end position="207"/>
    </location>
</feature>
<reference evidence="2 3" key="1">
    <citation type="journal article" date="2010" name="Stand. Genomic Sci.">
        <title>Complete genome sequence of Intrasporangium calvum type strain (7 KIP).</title>
        <authorList>
            <person name="Del Rio T.G."/>
            <person name="Chertkov O."/>
            <person name="Yasawong M."/>
            <person name="Lucas S."/>
            <person name="Deshpande S."/>
            <person name="Cheng J.F."/>
            <person name="Detter C."/>
            <person name="Tapia R."/>
            <person name="Han C."/>
            <person name="Goodwin L."/>
            <person name="Pitluck S."/>
            <person name="Liolios K."/>
            <person name="Ivanova N."/>
            <person name="Mavromatis K."/>
            <person name="Pati A."/>
            <person name="Chen A."/>
            <person name="Palaniappan K."/>
            <person name="Land M."/>
            <person name="Hauser L."/>
            <person name="Chang Y.J."/>
            <person name="Jeffries C.D."/>
            <person name="Rohde M."/>
            <person name="Pukall R."/>
            <person name="Sikorski J."/>
            <person name="Goker M."/>
            <person name="Woyke T."/>
            <person name="Bristow J."/>
            <person name="Eisen J.A."/>
            <person name="Markowitz V."/>
            <person name="Hugenholtz P."/>
            <person name="Kyrpides N.C."/>
            <person name="Klenk H.P."/>
            <person name="Lapidus A."/>
        </authorList>
    </citation>
    <scope>NUCLEOTIDE SEQUENCE [LARGE SCALE GENOMIC DNA]</scope>
    <source>
        <strain evidence="3">ATCC 23552 / DSM 43043 / JCM 3097 / NBRC 12989 / 7 KIP</strain>
    </source>
</reference>